<dbReference type="Pfam" id="PF00924">
    <property type="entry name" value="MS_channel_2nd"/>
    <property type="match status" value="1"/>
</dbReference>
<dbReference type="EMBL" id="BNJK01000001">
    <property type="protein sequence ID" value="GHO95681.1"/>
    <property type="molecule type" value="Genomic_DNA"/>
</dbReference>
<feature type="transmembrane region" description="Helical" evidence="6">
    <location>
        <begin position="60"/>
        <end position="82"/>
    </location>
</feature>
<name>A0A8J3IJJ8_9CHLR</name>
<comment type="caution">
    <text evidence="8">The sequence shown here is derived from an EMBL/GenBank/DDBJ whole genome shotgun (WGS) entry which is preliminary data.</text>
</comment>
<dbReference type="InterPro" id="IPR006685">
    <property type="entry name" value="MscS_channel_2nd"/>
</dbReference>
<feature type="transmembrane region" description="Helical" evidence="6">
    <location>
        <begin position="172"/>
        <end position="190"/>
    </location>
</feature>
<dbReference type="SUPFAM" id="SSF50182">
    <property type="entry name" value="Sm-like ribonucleoproteins"/>
    <property type="match status" value="1"/>
</dbReference>
<feature type="domain" description="Mechanosensitive ion channel MscS" evidence="7">
    <location>
        <begin position="192"/>
        <end position="262"/>
    </location>
</feature>
<gene>
    <name evidence="8" type="ORF">KSF_057290</name>
</gene>
<dbReference type="Gene3D" id="3.30.70.100">
    <property type="match status" value="1"/>
</dbReference>
<dbReference type="RefSeq" id="WP_220206349.1">
    <property type="nucleotide sequence ID" value="NZ_BNJK01000001.1"/>
</dbReference>
<feature type="transmembrane region" description="Helical" evidence="6">
    <location>
        <begin position="147"/>
        <end position="166"/>
    </location>
</feature>
<evidence type="ECO:0000256" key="5">
    <source>
        <dbReference type="ARBA" id="ARBA00023136"/>
    </source>
</evidence>
<keyword evidence="3 6" id="KW-0812">Transmembrane</keyword>
<keyword evidence="2" id="KW-1003">Cell membrane</keyword>
<dbReference type="GO" id="GO:0005886">
    <property type="term" value="C:plasma membrane"/>
    <property type="evidence" value="ECO:0007669"/>
    <property type="project" value="UniProtKB-SubCell"/>
</dbReference>
<dbReference type="InterPro" id="IPR011066">
    <property type="entry name" value="MscS_channel_C_sf"/>
</dbReference>
<dbReference type="InterPro" id="IPR023408">
    <property type="entry name" value="MscS_beta-dom_sf"/>
</dbReference>
<comment type="subcellular location">
    <subcellularLocation>
        <location evidence="1">Cell membrane</location>
        <topology evidence="1">Multi-pass membrane protein</topology>
    </subcellularLocation>
</comment>
<dbReference type="Proteomes" id="UP000597444">
    <property type="component" value="Unassembled WGS sequence"/>
</dbReference>
<dbReference type="SUPFAM" id="SSF82689">
    <property type="entry name" value="Mechanosensitive channel protein MscS (YggB), C-terminal domain"/>
    <property type="match status" value="1"/>
</dbReference>
<evidence type="ECO:0000313" key="9">
    <source>
        <dbReference type="Proteomes" id="UP000597444"/>
    </source>
</evidence>
<dbReference type="Gene3D" id="2.30.30.60">
    <property type="match status" value="1"/>
</dbReference>
<evidence type="ECO:0000259" key="7">
    <source>
        <dbReference type="Pfam" id="PF00924"/>
    </source>
</evidence>
<dbReference type="PANTHER" id="PTHR30221:SF1">
    <property type="entry name" value="SMALL-CONDUCTANCE MECHANOSENSITIVE CHANNEL"/>
    <property type="match status" value="1"/>
</dbReference>
<dbReference type="AlphaFoldDB" id="A0A8J3IJJ8"/>
<dbReference type="InterPro" id="IPR045275">
    <property type="entry name" value="MscS_archaea/bacteria_type"/>
</dbReference>
<dbReference type="InterPro" id="IPR010920">
    <property type="entry name" value="LSM_dom_sf"/>
</dbReference>
<keyword evidence="4 6" id="KW-1133">Transmembrane helix</keyword>
<feature type="transmembrane region" description="Helical" evidence="6">
    <location>
        <begin position="18"/>
        <end position="39"/>
    </location>
</feature>
<evidence type="ECO:0000256" key="3">
    <source>
        <dbReference type="ARBA" id="ARBA00022692"/>
    </source>
</evidence>
<protein>
    <recommendedName>
        <fullName evidence="7">Mechanosensitive ion channel MscS domain-containing protein</fullName>
    </recommendedName>
</protein>
<keyword evidence="5 6" id="KW-0472">Membrane</keyword>
<dbReference type="GO" id="GO:0008381">
    <property type="term" value="F:mechanosensitive monoatomic ion channel activity"/>
    <property type="evidence" value="ECO:0007669"/>
    <property type="project" value="InterPro"/>
</dbReference>
<proteinExistence type="predicted"/>
<dbReference type="PANTHER" id="PTHR30221">
    <property type="entry name" value="SMALL-CONDUCTANCE MECHANOSENSITIVE CHANNEL"/>
    <property type="match status" value="1"/>
</dbReference>
<organism evidence="8 9">
    <name type="scientific">Reticulibacter mediterranei</name>
    <dbReference type="NCBI Taxonomy" id="2778369"/>
    <lineage>
        <taxon>Bacteria</taxon>
        <taxon>Bacillati</taxon>
        <taxon>Chloroflexota</taxon>
        <taxon>Ktedonobacteria</taxon>
        <taxon>Ktedonobacterales</taxon>
        <taxon>Reticulibacteraceae</taxon>
        <taxon>Reticulibacter</taxon>
    </lineage>
</organism>
<evidence type="ECO:0000256" key="4">
    <source>
        <dbReference type="ARBA" id="ARBA00022989"/>
    </source>
</evidence>
<dbReference type="Gene3D" id="1.10.287.1260">
    <property type="match status" value="1"/>
</dbReference>
<evidence type="ECO:0000313" key="8">
    <source>
        <dbReference type="EMBL" id="GHO95681.1"/>
    </source>
</evidence>
<keyword evidence="9" id="KW-1185">Reference proteome</keyword>
<feature type="transmembrane region" description="Helical" evidence="6">
    <location>
        <begin position="106"/>
        <end position="127"/>
    </location>
</feature>
<accession>A0A8J3IJJ8</accession>
<evidence type="ECO:0000256" key="2">
    <source>
        <dbReference type="ARBA" id="ARBA00022475"/>
    </source>
</evidence>
<evidence type="ECO:0000256" key="1">
    <source>
        <dbReference type="ARBA" id="ARBA00004651"/>
    </source>
</evidence>
<reference evidence="8" key="1">
    <citation type="submission" date="2020-10" db="EMBL/GenBank/DDBJ databases">
        <title>Taxonomic study of unclassified bacteria belonging to the class Ktedonobacteria.</title>
        <authorList>
            <person name="Yabe S."/>
            <person name="Wang C.M."/>
            <person name="Zheng Y."/>
            <person name="Sakai Y."/>
            <person name="Cavaletti L."/>
            <person name="Monciardini P."/>
            <person name="Donadio S."/>
        </authorList>
    </citation>
    <scope>NUCLEOTIDE SEQUENCE</scope>
    <source>
        <strain evidence="8">ID150040</strain>
    </source>
</reference>
<sequence>MFFTATNPLINTTDMKDLIIRIILIILTIIIAVGAGLILRRKLVARLKKTVLDNWIVQTLGVLVILPTLILAVPIALIISAWGTDILGSLAQSFSNTFKPQDVKDFVWNLIQTSLLVALGLGVARTIRAVTIRSLGESRIDINIRTLIGRVLFIIILLLVAFWILAVWNISLGIPVAFVGVITVAITVSIQDVLKDLAAGFYILVERPFYIGNTISITNGMITYMGKVEDVQLRATKLRLVSGEEVSIPNSHVFGGFVTNTSYYGERRATITVTLPHEEFSSGETQEKIRQLVADIEFVMPKPEPSILFSSYADQKITLTVHFWIATEKPESLSEVMHALYTNLPNAELAVKEFAGNI</sequence>
<evidence type="ECO:0000256" key="6">
    <source>
        <dbReference type="SAM" id="Phobius"/>
    </source>
</evidence>